<dbReference type="EMBL" id="CP033930">
    <property type="protein sequence ID" value="AZB16551.1"/>
    <property type="molecule type" value="Genomic_DNA"/>
</dbReference>
<reference evidence="2 3" key="1">
    <citation type="submission" date="2018-11" db="EMBL/GenBank/DDBJ databases">
        <title>Proposal to divide the Flavobacteriaceae and reorganize its genera based on Amino Acid Identity values calculated from whole genome sequences.</title>
        <authorList>
            <person name="Nicholson A.C."/>
            <person name="Gulvik C.A."/>
            <person name="Whitney A.M."/>
            <person name="Humrighouse B.W."/>
            <person name="Bell M."/>
            <person name="Holmes B."/>
            <person name="Steigerwalt A.G."/>
            <person name="Villarma A."/>
            <person name="Sheth M."/>
            <person name="Batra D."/>
            <person name="Pryor J."/>
            <person name="Bernardet J.-F."/>
            <person name="Hugo C."/>
            <person name="Kampfer P."/>
            <person name="Newman J."/>
            <person name="McQuiston J.R."/>
        </authorList>
    </citation>
    <scope>NUCLEOTIDE SEQUENCE [LARGE SCALE GENOMIC DNA]</scope>
    <source>
        <strain evidence="2 3">H5559</strain>
    </source>
</reference>
<dbReference type="Proteomes" id="UP000269015">
    <property type="component" value="Chromosome"/>
</dbReference>
<feature type="chain" id="PRO_5042084039" evidence="1">
    <location>
        <begin position="20"/>
        <end position="195"/>
    </location>
</feature>
<organism evidence="2 3">
    <name type="scientific">Chryseobacterium indologenes</name>
    <name type="common">Flavobacterium indologenes</name>
    <dbReference type="NCBI Taxonomy" id="253"/>
    <lineage>
        <taxon>Bacteria</taxon>
        <taxon>Pseudomonadati</taxon>
        <taxon>Bacteroidota</taxon>
        <taxon>Flavobacteriia</taxon>
        <taxon>Flavobacteriales</taxon>
        <taxon>Weeksellaceae</taxon>
        <taxon>Chryseobacterium group</taxon>
        <taxon>Chryseobacterium</taxon>
    </lineage>
</organism>
<evidence type="ECO:0000313" key="2">
    <source>
        <dbReference type="EMBL" id="AZB16551.1"/>
    </source>
</evidence>
<name>A0AAD0YTC6_CHRID</name>
<evidence type="ECO:0000313" key="3">
    <source>
        <dbReference type="Proteomes" id="UP000269015"/>
    </source>
</evidence>
<feature type="signal peptide" evidence="1">
    <location>
        <begin position="1"/>
        <end position="19"/>
    </location>
</feature>
<protein>
    <submittedName>
        <fullName evidence="2">Uncharacterized protein</fullName>
    </submittedName>
</protein>
<dbReference type="GeneID" id="56897405"/>
<proteinExistence type="predicted"/>
<dbReference type="AlphaFoldDB" id="A0AAD0YTC6"/>
<sequence length="195" mass="22689">MKIKLIVGIISLFSVLSFGQTGKVDDEVGVKRDFMTFFKNIKEKDIENAVNLVYPKYVNAVTREQVFKVLTLSYNNPAFITDIQKFEINNVEKPEFIDGEYFSVVNYSFTMKFKIDWKVIHDAESVKQKMNDAVMTRYGKEYVKYFSDGDYYLINTGMKACAVSKDQKNWKFLIVEKENRPQLTPILPGKILEKL</sequence>
<keyword evidence="1" id="KW-0732">Signal</keyword>
<dbReference type="RefSeq" id="WP_034736607.1">
    <property type="nucleotide sequence ID" value="NZ_CP023968.1"/>
</dbReference>
<evidence type="ECO:0000256" key="1">
    <source>
        <dbReference type="SAM" id="SignalP"/>
    </source>
</evidence>
<accession>A0AAD0YTC6</accession>
<gene>
    <name evidence="2" type="ORF">EG352_01575</name>
</gene>